<organism evidence="3 4">
    <name type="scientific">Candidatus Roizmanbacteria bacterium CG10_big_fil_rev_8_21_14_0_10_45_7</name>
    <dbReference type="NCBI Taxonomy" id="1974854"/>
    <lineage>
        <taxon>Bacteria</taxon>
        <taxon>Candidatus Roizmaniibacteriota</taxon>
    </lineage>
</organism>
<proteinExistence type="predicted"/>
<accession>A0A2M8KVP7</accession>
<dbReference type="EMBL" id="PFEE01000006">
    <property type="protein sequence ID" value="PJE63970.1"/>
    <property type="molecule type" value="Genomic_DNA"/>
</dbReference>
<evidence type="ECO:0000259" key="2">
    <source>
        <dbReference type="Pfam" id="PF04167"/>
    </source>
</evidence>
<gene>
    <name evidence="3" type="ORF">COU89_00255</name>
</gene>
<name>A0A2M8KVP7_9BACT</name>
<dbReference type="InterPro" id="IPR007295">
    <property type="entry name" value="DUF402"/>
</dbReference>
<sequence length="158" mass="19213">MTKIISYDHKHQQYKTWKSEIIVENREYIITKNVVPFEITYSIGKKKEFQIQTFITHFFHEWFNIITVYNIQGEFQHWYVNITTPITVGNNTISYDDLLLDLRIYPDYTWDVLDQDEYNEFRHEISPEVNKTIEQTMEKLKKLVSKKSGYFNKELLEK</sequence>
<dbReference type="PANTHER" id="PTHR39159:SF1">
    <property type="entry name" value="UPF0374 PROTEIN YGAC"/>
    <property type="match status" value="1"/>
</dbReference>
<evidence type="ECO:0000313" key="4">
    <source>
        <dbReference type="Proteomes" id="UP000231569"/>
    </source>
</evidence>
<protein>
    <recommendedName>
        <fullName evidence="2">DUF402 domain-containing protein</fullName>
    </recommendedName>
</protein>
<dbReference type="PANTHER" id="PTHR39159">
    <property type="match status" value="1"/>
</dbReference>
<dbReference type="InterPro" id="IPR035930">
    <property type="entry name" value="FomD-like_sf"/>
</dbReference>
<evidence type="ECO:0000313" key="3">
    <source>
        <dbReference type="EMBL" id="PJE63970.1"/>
    </source>
</evidence>
<comment type="caution">
    <text evidence="3">The sequence shown here is derived from an EMBL/GenBank/DDBJ whole genome shotgun (WGS) entry which is preliminary data.</text>
</comment>
<dbReference type="Gene3D" id="2.40.380.10">
    <property type="entry name" value="FomD-like"/>
    <property type="match status" value="1"/>
</dbReference>
<feature type="domain" description="DUF402" evidence="2">
    <location>
        <begin position="12"/>
        <end position="147"/>
    </location>
</feature>
<evidence type="ECO:0000256" key="1">
    <source>
        <dbReference type="ARBA" id="ARBA00022801"/>
    </source>
</evidence>
<dbReference type="Proteomes" id="UP000231569">
    <property type="component" value="Unassembled WGS sequence"/>
</dbReference>
<keyword evidence="1" id="KW-0378">Hydrolase</keyword>
<dbReference type="InterPro" id="IPR050212">
    <property type="entry name" value="Ntdp-like"/>
</dbReference>
<dbReference type="GO" id="GO:0016787">
    <property type="term" value="F:hydrolase activity"/>
    <property type="evidence" value="ECO:0007669"/>
    <property type="project" value="UniProtKB-KW"/>
</dbReference>
<dbReference type="Pfam" id="PF04167">
    <property type="entry name" value="DUF402"/>
    <property type="match status" value="1"/>
</dbReference>
<reference evidence="4" key="1">
    <citation type="submission" date="2017-09" db="EMBL/GenBank/DDBJ databases">
        <title>Depth-based differentiation of microbial function through sediment-hosted aquifers and enrichment of novel symbionts in the deep terrestrial subsurface.</title>
        <authorList>
            <person name="Probst A.J."/>
            <person name="Ladd B."/>
            <person name="Jarett J.K."/>
            <person name="Geller-Mcgrath D.E."/>
            <person name="Sieber C.M.K."/>
            <person name="Emerson J.B."/>
            <person name="Anantharaman K."/>
            <person name="Thomas B.C."/>
            <person name="Malmstrom R."/>
            <person name="Stieglmeier M."/>
            <person name="Klingl A."/>
            <person name="Woyke T."/>
            <person name="Ryan C.M."/>
            <person name="Banfield J.F."/>
        </authorList>
    </citation>
    <scope>NUCLEOTIDE SEQUENCE [LARGE SCALE GENOMIC DNA]</scope>
</reference>
<dbReference type="SUPFAM" id="SSF159234">
    <property type="entry name" value="FomD-like"/>
    <property type="match status" value="1"/>
</dbReference>
<dbReference type="AlphaFoldDB" id="A0A2M8KVP7"/>